<feature type="region of interest" description="Disordered" evidence="1">
    <location>
        <begin position="904"/>
        <end position="929"/>
    </location>
</feature>
<feature type="compositionally biased region" description="Low complexity" evidence="1">
    <location>
        <begin position="1005"/>
        <end position="1018"/>
    </location>
</feature>
<feature type="region of interest" description="Disordered" evidence="1">
    <location>
        <begin position="1"/>
        <end position="373"/>
    </location>
</feature>
<evidence type="ECO:0000256" key="1">
    <source>
        <dbReference type="SAM" id="MobiDB-lite"/>
    </source>
</evidence>
<dbReference type="InterPro" id="IPR017956">
    <property type="entry name" value="AT_hook_DNA-bd_motif"/>
</dbReference>
<dbReference type="SMART" id="SM00384">
    <property type="entry name" value="AT_hook"/>
    <property type="match status" value="2"/>
</dbReference>
<name>A0A2W1HN58_9PLEO</name>
<sequence>MASRGRSAVAGEGPHSDRSYDSSPDPLALSFNDNTPASRRKSVARNPMTASSPTKQHRRLEASEMMFSSPSKSMIMSTPRGPGASPWRIKVTVQAEPGTDEENAESPSVKRVTRTKTTTVPLKDHDMSSPVKRPRGRPRKSDIAASPNPKPKPKRKGTPVKRTARSGSRDINMRAGESSAADVDTDVPPKRRRGRPRKSVQPATENDDIIVDGPIREITPAPYSSSVTGGSKKSARFADSSDPAQRTSSIDPPDTPVRTASGRNLRTRKGTPHANKVVLIESEEEKDSDVLTPTSGEDDAFRTSQDRYVSEDREGSLLTPSETSAHSSDGGGNVDGDYDDDLPDAQEYEDEPGEQDATTKYAFDEGTTRKLDDTTVLDSMTFSMISVDSLRSNGPRSSPLQPEEAQTTRAAASGSKLRNEFLRPSSSEPPSREEQALPPSQSLTVEAAASSGRPKTSRHVTPAMDAEIPSAPPDAPRSSASKSQSPGLGRAVTAGVALQGLLDPDRLTPETSQKALDENRDQLDDLFRGFSDSTRKELQAGLRLGEQLAEGQTKEASPPLPSSPIRGQPKTAPKQGVFRTRRKYSQSRLLTPEDQDHVVTASEPAAAADVQYPTLNADEMDSAPLSPARSENEMSWRVDTPSRAAISAAQANTNEDEAIEPESARQDDFGDIWQEEASRSTNLEGEAPADEGSPTRDLFIEDIPARPVRGKLSRTWRRKNANDIHNEAEPPKESTSTHKDLTVSNQMDGNEDEAIRDESPLSDGREMRDGEENVGGEESDDTGMFFQSNMPNVFNPKRPSRFQNRRQRKQETEKVSLSALLDQGESFAESSPPMATKKVSGITKTNPFIDTPPRFQALMSSPKKSSPLRRELHSADISTSSVQQFEESTLPLAQSSPFRTIVDGDSKISAASDQQQFRREMEGNTASTIVRVREEANEYLDAYEPQERSLNEITEVTEPSRTHQERSLLPSSPPKMQRRFEQNLLSARKPSSLSKVTPQSDKASTPKTQPSSSRSSRPQKVDTTPESSSSASSEDSIPPQEQSGLLSRLKSAILPAPPAPHPILSRLTPLPKIEPWTKTHYKALDKLYNTHLKHPALFCPSIVPPTPLSNTNGYLLRKFVSANGNMPLVGAKFHAWGYSMVMTEELIVLCSVFMQLMSLRNIDEYEEVAGKRIQMGDCAPGRTGDLITGAEVLKRLATVVMGEDVRRDESEGKAIDRTLGLEVEWPRQGR</sequence>
<evidence type="ECO:0000313" key="4">
    <source>
        <dbReference type="Proteomes" id="UP000245464"/>
    </source>
</evidence>
<gene>
    <name evidence="3" type="ORF">Ptr86124_001616</name>
    <name evidence="2" type="ORF">PtrM4_060360</name>
</gene>
<feature type="compositionally biased region" description="Polar residues" evidence="1">
    <location>
        <begin position="222"/>
        <end position="231"/>
    </location>
</feature>
<feature type="compositionally biased region" description="Polar residues" evidence="1">
    <location>
        <begin position="318"/>
        <end position="327"/>
    </location>
</feature>
<feature type="compositionally biased region" description="Basic and acidic residues" evidence="1">
    <location>
        <begin position="299"/>
        <end position="315"/>
    </location>
</feature>
<feature type="compositionally biased region" description="Acidic residues" evidence="1">
    <location>
        <begin position="772"/>
        <end position="781"/>
    </location>
</feature>
<reference evidence="3" key="2">
    <citation type="submission" date="2021-05" db="EMBL/GenBank/DDBJ databases">
        <authorList>
            <person name="Moolhuijzen P.M."/>
            <person name="Moffat C.S."/>
        </authorList>
    </citation>
    <scope>NUCLEOTIDE SEQUENCE</scope>
    <source>
        <strain evidence="3">86-124</strain>
    </source>
</reference>
<feature type="region of interest" description="Disordered" evidence="1">
    <location>
        <begin position="388"/>
        <end position="521"/>
    </location>
</feature>
<protein>
    <submittedName>
        <fullName evidence="2">Treacle multi-domain protein</fullName>
    </submittedName>
</protein>
<feature type="compositionally biased region" description="Polar residues" evidence="1">
    <location>
        <begin position="66"/>
        <end position="76"/>
    </location>
</feature>
<dbReference type="AlphaFoldDB" id="A0A2W1HN58"/>
<evidence type="ECO:0000313" key="2">
    <source>
        <dbReference type="EMBL" id="KAF7574413.1"/>
    </source>
</evidence>
<feature type="compositionally biased region" description="Basic and acidic residues" evidence="1">
    <location>
        <begin position="756"/>
        <end position="771"/>
    </location>
</feature>
<reference evidence="3" key="3">
    <citation type="journal article" date="2022" name="bioRxiv">
        <title>A global pangenome for the wheat fungal pathogen Pyrenophora tritici-repentis and prediction of effector protein structural homology.</title>
        <authorList>
            <person name="Moolhuijzen P."/>
            <person name="See P.T."/>
            <person name="Shi G."/>
            <person name="Powell H.R."/>
            <person name="Cockram J."/>
            <person name="Jorgensen L.N."/>
            <person name="Benslimane H."/>
            <person name="Strelkov S.E."/>
            <person name="Turner J."/>
            <person name="Liu Z."/>
            <person name="Moffat C.S."/>
        </authorList>
    </citation>
    <scope>NUCLEOTIDE SEQUENCE</scope>
    <source>
        <strain evidence="3">86-124</strain>
    </source>
</reference>
<evidence type="ECO:0000313" key="3">
    <source>
        <dbReference type="EMBL" id="KAI1518488.1"/>
    </source>
</evidence>
<keyword evidence="5" id="KW-1185">Reference proteome</keyword>
<feature type="compositionally biased region" description="Basic residues" evidence="1">
    <location>
        <begin position="708"/>
        <end position="719"/>
    </location>
</feature>
<feature type="compositionally biased region" description="Polar residues" evidence="1">
    <location>
        <begin position="983"/>
        <end position="1003"/>
    </location>
</feature>
<dbReference type="EMBL" id="NRDI02000002">
    <property type="protein sequence ID" value="KAI1518488.1"/>
    <property type="molecule type" value="Genomic_DNA"/>
</dbReference>
<reference evidence="2 4" key="1">
    <citation type="journal article" date="2018" name="BMC Genomics">
        <title>Comparative genomics of the wheat fungal pathogen Pyrenophora tritici-repentis reveals chromosomal variations and genome plasticity.</title>
        <authorList>
            <person name="Moolhuijzen P."/>
            <person name="See P.T."/>
            <person name="Hane J.K."/>
            <person name="Shi G."/>
            <person name="Liu Z."/>
            <person name="Oliver R.P."/>
            <person name="Moffat C.S."/>
        </authorList>
    </citation>
    <scope>NUCLEOTIDE SEQUENCE [LARGE SCALE GENOMIC DNA]</scope>
    <source>
        <strain evidence="2">M4</strain>
    </source>
</reference>
<dbReference type="GO" id="GO:0003677">
    <property type="term" value="F:DNA binding"/>
    <property type="evidence" value="ECO:0007669"/>
    <property type="project" value="InterPro"/>
</dbReference>
<dbReference type="Proteomes" id="UP000249757">
    <property type="component" value="Unassembled WGS sequence"/>
</dbReference>
<dbReference type="EMBL" id="NQIK02000002">
    <property type="protein sequence ID" value="KAF7574413.1"/>
    <property type="molecule type" value="Genomic_DNA"/>
</dbReference>
<feature type="compositionally biased region" description="Polar residues" evidence="1">
    <location>
        <begin position="388"/>
        <end position="410"/>
    </location>
</feature>
<evidence type="ECO:0000313" key="5">
    <source>
        <dbReference type="Proteomes" id="UP000249757"/>
    </source>
</evidence>
<feature type="compositionally biased region" description="Acidic residues" evidence="1">
    <location>
        <begin position="336"/>
        <end position="354"/>
    </location>
</feature>
<dbReference type="OrthoDB" id="3946221at2759"/>
<dbReference type="Proteomes" id="UP000245464">
    <property type="component" value="Chromosome 2"/>
</dbReference>
<organism evidence="2 4">
    <name type="scientific">Pyrenophora tritici-repentis</name>
    <dbReference type="NCBI Taxonomy" id="45151"/>
    <lineage>
        <taxon>Eukaryota</taxon>
        <taxon>Fungi</taxon>
        <taxon>Dikarya</taxon>
        <taxon>Ascomycota</taxon>
        <taxon>Pezizomycotina</taxon>
        <taxon>Dothideomycetes</taxon>
        <taxon>Pleosporomycetidae</taxon>
        <taxon>Pleosporales</taxon>
        <taxon>Pleosporineae</taxon>
        <taxon>Pleosporaceae</taxon>
        <taxon>Pyrenophora</taxon>
    </lineage>
</organism>
<reference evidence="5" key="4">
    <citation type="journal article" date="2022" name="Microb. Genom.">
        <title>A global pangenome for the wheat fungal pathogen Pyrenophora tritici-repentis and prediction of effector protein structural homology.</title>
        <authorList>
            <person name="Moolhuijzen P.M."/>
            <person name="See P.T."/>
            <person name="Shi G."/>
            <person name="Powell H.R."/>
            <person name="Cockram J."/>
            <person name="Jorgensen L.N."/>
            <person name="Benslimane H."/>
            <person name="Strelkov S.E."/>
            <person name="Turner J."/>
            <person name="Liu Z."/>
            <person name="Moffat C.S."/>
        </authorList>
    </citation>
    <scope>NUCLEOTIDE SEQUENCE [LARGE SCALE GENOMIC DNA]</scope>
</reference>
<feature type="compositionally biased region" description="Basic and acidic residues" evidence="1">
    <location>
        <begin position="362"/>
        <end position="373"/>
    </location>
</feature>
<feature type="compositionally biased region" description="Low complexity" evidence="1">
    <location>
        <begin position="1026"/>
        <end position="1036"/>
    </location>
</feature>
<proteinExistence type="predicted"/>
<feature type="region of interest" description="Disordered" evidence="1">
    <location>
        <begin position="941"/>
        <end position="1043"/>
    </location>
</feature>
<accession>A0A2W1HN58</accession>
<feature type="compositionally biased region" description="Basic and acidic residues" evidence="1">
    <location>
        <begin position="720"/>
        <end position="741"/>
    </location>
</feature>
<feature type="compositionally biased region" description="Basic residues" evidence="1">
    <location>
        <begin position="151"/>
        <end position="164"/>
    </location>
</feature>
<feature type="compositionally biased region" description="Basic residues" evidence="1">
    <location>
        <begin position="798"/>
        <end position="808"/>
    </location>
</feature>
<comment type="caution">
    <text evidence="2">The sequence shown here is derived from an EMBL/GenBank/DDBJ whole genome shotgun (WGS) entry which is preliminary data.</text>
</comment>
<feature type="region of interest" description="Disordered" evidence="1">
    <location>
        <begin position="538"/>
        <end position="852"/>
    </location>
</feature>
<dbReference type="PRINTS" id="PR00929">
    <property type="entry name" value="ATHOOK"/>
</dbReference>